<sequence length="224" mass="24220">MKNKFLKTVLPVMLLITAVFIIGSGCYGEPTGDWYEDADGDGYGNISSYIGQSDQPQGYVRDHSDCDDTNANIYPNAIEIPDNDIDENCNGLFGITFYKDSDNDGFGDPNSGSFHEINFGDEAPDGMVYNSADCDDTNDMINPLADEIVGNNIDDNCDGDVDIFEYYTDADGDGYGSGSALPPPAVGVHNNLDCDDTNPEVHPYAIEVENGIDDDCDGITDEII</sequence>
<proteinExistence type="predicted"/>
<keyword evidence="2" id="KW-1185">Reference proteome</keyword>
<reference evidence="1" key="1">
    <citation type="journal article" date="2014" name="Int. J. Syst. Evol. Microbiol.">
        <title>Complete genome sequence of Corynebacterium casei LMG S-19264T (=DSM 44701T), isolated from a smear-ripened cheese.</title>
        <authorList>
            <consortium name="US DOE Joint Genome Institute (JGI-PGF)"/>
            <person name="Walter F."/>
            <person name="Albersmeier A."/>
            <person name="Kalinowski J."/>
            <person name="Ruckert C."/>
        </authorList>
    </citation>
    <scope>NUCLEOTIDE SEQUENCE</scope>
    <source>
        <strain evidence="1">CGMCC 1.12751</strain>
    </source>
</reference>
<dbReference type="EMBL" id="BMFQ01000002">
    <property type="protein sequence ID" value="GGG43443.1"/>
    <property type="molecule type" value="Genomic_DNA"/>
</dbReference>
<dbReference type="AlphaFoldDB" id="A0A917GG31"/>
<gene>
    <name evidence="1" type="ORF">GCM10010976_13660</name>
</gene>
<dbReference type="Proteomes" id="UP000625976">
    <property type="component" value="Unassembled WGS sequence"/>
</dbReference>
<organism evidence="1 2">
    <name type="scientific">Bizionia arctica</name>
    <dbReference type="NCBI Taxonomy" id="1495645"/>
    <lineage>
        <taxon>Bacteria</taxon>
        <taxon>Pseudomonadati</taxon>
        <taxon>Bacteroidota</taxon>
        <taxon>Flavobacteriia</taxon>
        <taxon>Flavobacteriales</taxon>
        <taxon>Flavobacteriaceae</taxon>
        <taxon>Bizionia</taxon>
    </lineage>
</organism>
<accession>A0A917GG31</accession>
<evidence type="ECO:0000313" key="2">
    <source>
        <dbReference type="Proteomes" id="UP000625976"/>
    </source>
</evidence>
<dbReference type="InterPro" id="IPR021655">
    <property type="entry name" value="Put_metal-bd"/>
</dbReference>
<comment type="caution">
    <text evidence="1">The sequence shown here is derived from an EMBL/GenBank/DDBJ whole genome shotgun (WGS) entry which is preliminary data.</text>
</comment>
<evidence type="ECO:0000313" key="1">
    <source>
        <dbReference type="EMBL" id="GGG43443.1"/>
    </source>
</evidence>
<dbReference type="Pfam" id="PF11617">
    <property type="entry name" value="Cu-binding_MopE"/>
    <property type="match status" value="3"/>
</dbReference>
<name>A0A917GG31_9FLAO</name>
<protein>
    <submittedName>
        <fullName evidence="1">Uncharacterized protein</fullName>
    </submittedName>
</protein>
<dbReference type="RefSeq" id="WP_188463208.1">
    <property type="nucleotide sequence ID" value="NZ_BMFQ01000002.1"/>
</dbReference>
<reference evidence="1" key="2">
    <citation type="submission" date="2020-09" db="EMBL/GenBank/DDBJ databases">
        <authorList>
            <person name="Sun Q."/>
            <person name="Zhou Y."/>
        </authorList>
    </citation>
    <scope>NUCLEOTIDE SEQUENCE</scope>
    <source>
        <strain evidence="1">CGMCC 1.12751</strain>
    </source>
</reference>
<dbReference type="PROSITE" id="PS51257">
    <property type="entry name" value="PROKAR_LIPOPROTEIN"/>
    <property type="match status" value="1"/>
</dbReference>